<dbReference type="GO" id="GO:0005789">
    <property type="term" value="C:endoplasmic reticulum membrane"/>
    <property type="evidence" value="ECO:0007669"/>
    <property type="project" value="UniProtKB-SubCell"/>
</dbReference>
<keyword evidence="4" id="KW-0256">Endoplasmic reticulum</keyword>
<dbReference type="GO" id="GO:0015914">
    <property type="term" value="P:phospholipid transport"/>
    <property type="evidence" value="ECO:0007669"/>
    <property type="project" value="TreeGrafter"/>
</dbReference>
<organism evidence="11 12">
    <name type="scientific">Nosema granulosis</name>
    <dbReference type="NCBI Taxonomy" id="83296"/>
    <lineage>
        <taxon>Eukaryota</taxon>
        <taxon>Fungi</taxon>
        <taxon>Fungi incertae sedis</taxon>
        <taxon>Microsporidia</taxon>
        <taxon>Nosematidae</taxon>
        <taxon>Nosema</taxon>
    </lineage>
</organism>
<evidence type="ECO:0000256" key="6">
    <source>
        <dbReference type="ARBA" id="ARBA00023055"/>
    </source>
</evidence>
<evidence type="ECO:0000256" key="4">
    <source>
        <dbReference type="ARBA" id="ARBA00022824"/>
    </source>
</evidence>
<dbReference type="Proteomes" id="UP000740883">
    <property type="component" value="Unassembled WGS sequence"/>
</dbReference>
<feature type="transmembrane region" description="Helical" evidence="9">
    <location>
        <begin position="258"/>
        <end position="276"/>
    </location>
</feature>
<protein>
    <recommendedName>
        <fullName evidence="10">SMP-LTD domain-containing protein</fullName>
    </recommendedName>
</protein>
<dbReference type="OrthoDB" id="2195965at2759"/>
<sequence length="894" mass="103844">MILEFFLGLAIGILTIPLILILLPGSSWGLVSKHKNKPFKLSANQTSMIRKSLHVCTDLHWLNVLISRFWHEIADSQAQAYRIKSYISKYFEVFSNTGIIKNIVIDDVFIDKEAPIVESIRVLSNEECAKILSSGGVVKDSNNILPNEETLLNEEIFRNVNTLLKIDYEGSIRINMRIDLFNKFSFRLDVFVRKIKGDILMRLPSLDYNTRLEYTFVKTPEIEISIEAGVSRNEGKAYFKDSISNFVRRSIKYTILRLFVYPSFSTLVLPLVVPAFKKHDHKIEKISVETCEDSLSHIKDTLSLFLSMDYKIVEVFEGITVRRNNYLINEVDKVTCTHFPIPENNPLETSKNYIYEGLSIKESKFMNLIYDLSILKDVVSSFRGAHTVHNFNQTSSLVEIFLNKTPLEYIRIVSRDTIYFQRNDVDNPEFLIFRISNKEIYIYTFGSSINFTKKRILKLLKKFDGQASTVGSLYKVGTLYKVASLYNFFKKSTKYAYTNNYVEDVSSLTVEEEQPALLKVFEKYTCRNLLGLEKYYFFDASPTLILRTLSEEIRLRLVAENTKIFRSKEYSKYKSLAIENCDQDGEDFIMHTYTTGNKIMDIINGKKILFVVEEDATVNNKVSLYTNRNPDIGLYTGNNDTRNTIDSNKIRNTKEKKINFNSKRSRLNIFVEEGFKITFKNYFLESIHTRLRQQEFFDITEKRDYEQVEMSKETRRDEIRRDFYGDRGGVYIEFKTQVPDDFRFVLHSSAQKKNVLDIQKVITTKPFKMVLPIYEADILAMKLFPKYKKNDFVELKIVNLPVSFTKESLIDCNIGLGSNQKFSFPTMGSQNFIIFWEKENDSSISGIIESPITQVPITGNGSIRTDNMKYSIIYKNKGKKKRNIKIYMGSTMKE</sequence>
<dbReference type="EMBL" id="SBJO01000067">
    <property type="protein sequence ID" value="KAF9763590.1"/>
    <property type="molecule type" value="Genomic_DNA"/>
</dbReference>
<keyword evidence="6" id="KW-0445">Lipid transport</keyword>
<dbReference type="GO" id="GO:0008289">
    <property type="term" value="F:lipid binding"/>
    <property type="evidence" value="ECO:0007669"/>
    <property type="project" value="UniProtKB-KW"/>
</dbReference>
<evidence type="ECO:0000256" key="2">
    <source>
        <dbReference type="ARBA" id="ARBA00022448"/>
    </source>
</evidence>
<reference evidence="11 12" key="1">
    <citation type="journal article" date="2020" name="Genome Biol. Evol.">
        <title>Comparative genomics of strictly vertically transmitted, feminizing microsporidia endosymbionts of amphipod crustaceans.</title>
        <authorList>
            <person name="Cormier A."/>
            <person name="Chebbi M.A."/>
            <person name="Giraud I."/>
            <person name="Wattier R."/>
            <person name="Teixeira M."/>
            <person name="Gilbert C."/>
            <person name="Rigaud T."/>
            <person name="Cordaux R."/>
        </authorList>
    </citation>
    <scope>NUCLEOTIDE SEQUENCE [LARGE SCALE GENOMIC DNA]</scope>
    <source>
        <strain evidence="11 12">Ou3-Ou53</strain>
    </source>
</reference>
<dbReference type="GO" id="GO:1990456">
    <property type="term" value="P:mitochondrion-endoplasmic reticulum membrane tethering"/>
    <property type="evidence" value="ECO:0007669"/>
    <property type="project" value="TreeGrafter"/>
</dbReference>
<dbReference type="AlphaFoldDB" id="A0A9P6GZF3"/>
<dbReference type="InterPro" id="IPR031468">
    <property type="entry name" value="SMP_LBD"/>
</dbReference>
<gene>
    <name evidence="11" type="ORF">NGRA_1182</name>
</gene>
<keyword evidence="12" id="KW-1185">Reference proteome</keyword>
<evidence type="ECO:0000313" key="12">
    <source>
        <dbReference type="Proteomes" id="UP000740883"/>
    </source>
</evidence>
<evidence type="ECO:0000256" key="9">
    <source>
        <dbReference type="SAM" id="Phobius"/>
    </source>
</evidence>
<evidence type="ECO:0000256" key="7">
    <source>
        <dbReference type="ARBA" id="ARBA00023121"/>
    </source>
</evidence>
<evidence type="ECO:0000256" key="3">
    <source>
        <dbReference type="ARBA" id="ARBA00022692"/>
    </source>
</evidence>
<keyword evidence="7" id="KW-0446">Lipid-binding</keyword>
<dbReference type="GO" id="GO:0032865">
    <property type="term" value="C:ERMES complex"/>
    <property type="evidence" value="ECO:0007669"/>
    <property type="project" value="TreeGrafter"/>
</dbReference>
<dbReference type="PANTHER" id="PTHR13466:SF0">
    <property type="entry name" value="SMP-LTD DOMAIN-CONTAINING PROTEIN"/>
    <property type="match status" value="1"/>
</dbReference>
<dbReference type="PROSITE" id="PS51847">
    <property type="entry name" value="SMP"/>
    <property type="match status" value="1"/>
</dbReference>
<comment type="subcellular location">
    <subcellularLocation>
        <location evidence="1">Endoplasmic reticulum membrane</location>
    </subcellularLocation>
</comment>
<name>A0A9P6GZF3_9MICR</name>
<evidence type="ECO:0000256" key="5">
    <source>
        <dbReference type="ARBA" id="ARBA00022989"/>
    </source>
</evidence>
<evidence type="ECO:0000259" key="10">
    <source>
        <dbReference type="PROSITE" id="PS51847"/>
    </source>
</evidence>
<evidence type="ECO:0000313" key="11">
    <source>
        <dbReference type="EMBL" id="KAF9763590.1"/>
    </source>
</evidence>
<accession>A0A9P6GZF3</accession>
<evidence type="ECO:0000256" key="1">
    <source>
        <dbReference type="ARBA" id="ARBA00004586"/>
    </source>
</evidence>
<proteinExistence type="predicted"/>
<keyword evidence="8 9" id="KW-0472">Membrane</keyword>
<keyword evidence="3 9" id="KW-0812">Transmembrane</keyword>
<feature type="domain" description="SMP-LTD" evidence="10">
    <location>
        <begin position="55"/>
        <end position="270"/>
    </location>
</feature>
<feature type="transmembrane region" description="Helical" evidence="9">
    <location>
        <begin position="6"/>
        <end position="31"/>
    </location>
</feature>
<evidence type="ECO:0000256" key="8">
    <source>
        <dbReference type="ARBA" id="ARBA00023136"/>
    </source>
</evidence>
<comment type="caution">
    <text evidence="11">The sequence shown here is derived from an EMBL/GenBank/DDBJ whole genome shotgun (WGS) entry which is preliminary data.</text>
</comment>
<keyword evidence="5 9" id="KW-1133">Transmembrane helix</keyword>
<keyword evidence="2" id="KW-0813">Transport</keyword>
<dbReference type="PANTHER" id="PTHR13466">
    <property type="entry name" value="TEX2 PROTEIN-RELATED"/>
    <property type="match status" value="1"/>
</dbReference>